<evidence type="ECO:0000256" key="4">
    <source>
        <dbReference type="SAM" id="Phobius"/>
    </source>
</evidence>
<dbReference type="PANTHER" id="PTHR36191:SF4">
    <property type="entry name" value="VWFD DOMAIN-CONTAINING PROTEIN"/>
    <property type="match status" value="1"/>
</dbReference>
<feature type="chain" id="PRO_5035420931" evidence="5">
    <location>
        <begin position="30"/>
        <end position="344"/>
    </location>
</feature>
<evidence type="ECO:0000313" key="8">
    <source>
        <dbReference type="Proteomes" id="UP000838412"/>
    </source>
</evidence>
<evidence type="ECO:0000313" key="7">
    <source>
        <dbReference type="EMBL" id="CAH1245088.1"/>
    </source>
</evidence>
<keyword evidence="4" id="KW-0472">Membrane</keyword>
<keyword evidence="8" id="KW-1185">Reference proteome</keyword>
<sequence length="344" mass="37972">MGLRLLKSLGYRCAVVLPFLLSFLHAASCLPEGVETTFAGSNTTTVSTNTTEAPSRYQGWASYGIRVIFPAVACVVLGLGMWIAWAKRRHENRRRRRDNQYEVPEHARTAEHHDEMGSSPDGLPIALNNFEYIQMEEQPSPRPSPRTFALSYSSDPCTDYTADEEPKRSIQYNVTTNSSLLCDLGLSTGWYRFTSAAGGEMPTTCPPQFACGTHEPMWLNGTHPVVGDGEVNRTVCVHQLDLSRSDCCGLQIDIWVRNCSGFYVYYLTSPPGCDMAYCAAAPNNPGGLTNTAAVIVPVLCIVFMLLFLGGGLILYKGKRYGHERSVHVSPSPVRRKYSVPTIDE</sequence>
<dbReference type="AlphaFoldDB" id="A0A8K0EDK5"/>
<keyword evidence="2" id="KW-1015">Disulfide bond</keyword>
<protein>
    <submittedName>
        <fullName evidence="7">OIT3 protein</fullName>
    </submittedName>
</protein>
<feature type="domain" description="UMOD/GP2/OIT3-like D8C" evidence="6">
    <location>
        <begin position="197"/>
        <end position="279"/>
    </location>
</feature>
<feature type="signal peptide" evidence="5">
    <location>
        <begin position="1"/>
        <end position="29"/>
    </location>
</feature>
<feature type="transmembrane region" description="Helical" evidence="4">
    <location>
        <begin position="63"/>
        <end position="86"/>
    </location>
</feature>
<keyword evidence="4" id="KW-0812">Transmembrane</keyword>
<keyword evidence="4" id="KW-1133">Transmembrane helix</keyword>
<feature type="transmembrane region" description="Helical" evidence="4">
    <location>
        <begin position="262"/>
        <end position="282"/>
    </location>
</feature>
<evidence type="ECO:0000256" key="3">
    <source>
        <dbReference type="SAM" id="MobiDB-lite"/>
    </source>
</evidence>
<feature type="compositionally biased region" description="Basic and acidic residues" evidence="3">
    <location>
        <begin position="98"/>
        <end position="116"/>
    </location>
</feature>
<organism evidence="7 8">
    <name type="scientific">Branchiostoma lanceolatum</name>
    <name type="common">Common lancelet</name>
    <name type="synonym">Amphioxus lanceolatum</name>
    <dbReference type="NCBI Taxonomy" id="7740"/>
    <lineage>
        <taxon>Eukaryota</taxon>
        <taxon>Metazoa</taxon>
        <taxon>Chordata</taxon>
        <taxon>Cephalochordata</taxon>
        <taxon>Leptocardii</taxon>
        <taxon>Amphioxiformes</taxon>
        <taxon>Branchiostomatidae</taxon>
        <taxon>Branchiostoma</taxon>
    </lineage>
</organism>
<dbReference type="OrthoDB" id="10043005at2759"/>
<proteinExistence type="predicted"/>
<keyword evidence="1 5" id="KW-0732">Signal</keyword>
<feature type="transmembrane region" description="Helical" evidence="4">
    <location>
        <begin position="294"/>
        <end position="315"/>
    </location>
</feature>
<evidence type="ECO:0000256" key="5">
    <source>
        <dbReference type="SAM" id="SignalP"/>
    </source>
</evidence>
<dbReference type="Pfam" id="PF23283">
    <property type="entry name" value="D8C_UMOD"/>
    <property type="match status" value="1"/>
</dbReference>
<evidence type="ECO:0000259" key="6">
    <source>
        <dbReference type="Pfam" id="PF23283"/>
    </source>
</evidence>
<accession>A0A8K0EDK5</accession>
<feature type="region of interest" description="Disordered" evidence="3">
    <location>
        <begin position="94"/>
        <end position="119"/>
    </location>
</feature>
<dbReference type="InterPro" id="IPR057774">
    <property type="entry name" value="D8C_UMOD/GP2/OIT3-like"/>
</dbReference>
<dbReference type="EMBL" id="OV696699">
    <property type="protein sequence ID" value="CAH1245088.1"/>
    <property type="molecule type" value="Genomic_DNA"/>
</dbReference>
<gene>
    <name evidence="7" type="primary">OIT3</name>
    <name evidence="7" type="ORF">BLAG_LOCUS7547</name>
</gene>
<evidence type="ECO:0000256" key="2">
    <source>
        <dbReference type="ARBA" id="ARBA00023157"/>
    </source>
</evidence>
<dbReference type="Proteomes" id="UP000838412">
    <property type="component" value="Chromosome 14"/>
</dbReference>
<reference evidence="7" key="1">
    <citation type="submission" date="2022-01" db="EMBL/GenBank/DDBJ databases">
        <authorList>
            <person name="Braso-Vives M."/>
        </authorList>
    </citation>
    <scope>NUCLEOTIDE SEQUENCE</scope>
</reference>
<name>A0A8K0EDK5_BRALA</name>
<evidence type="ECO:0000256" key="1">
    <source>
        <dbReference type="ARBA" id="ARBA00022729"/>
    </source>
</evidence>
<dbReference type="PANTHER" id="PTHR36191">
    <property type="entry name" value="ENDO/EXONUCLEASE/PHOSPHATASE DOMAIN-CONTAINING PROTEIN-RELATED"/>
    <property type="match status" value="1"/>
</dbReference>